<name>A0AAV2ESJ9_9ROSI</name>
<feature type="compositionally biased region" description="Basic residues" evidence="1">
    <location>
        <begin position="48"/>
        <end position="60"/>
    </location>
</feature>
<dbReference type="EMBL" id="OZ034818">
    <property type="protein sequence ID" value="CAL1388784.1"/>
    <property type="molecule type" value="Genomic_DNA"/>
</dbReference>
<dbReference type="Proteomes" id="UP001497516">
    <property type="component" value="Chromosome 5"/>
</dbReference>
<sequence length="96" mass="10670">MARSLSNSIMTQPRTQPLKSRHTVTESCRCRNHCWDHSCISLSTSQVRKSRGNRSWGRRSARMDSEGKGEDGDGGGNGLQEEPYWFDVGGGKISVL</sequence>
<evidence type="ECO:0000313" key="3">
    <source>
        <dbReference type="Proteomes" id="UP001497516"/>
    </source>
</evidence>
<feature type="region of interest" description="Disordered" evidence="1">
    <location>
        <begin position="1"/>
        <end position="22"/>
    </location>
</feature>
<accession>A0AAV2ESJ9</accession>
<gene>
    <name evidence="2" type="ORF">LTRI10_LOCUS29687</name>
</gene>
<evidence type="ECO:0000313" key="2">
    <source>
        <dbReference type="EMBL" id="CAL1388784.1"/>
    </source>
</evidence>
<keyword evidence="3" id="KW-1185">Reference proteome</keyword>
<feature type="compositionally biased region" description="Basic and acidic residues" evidence="1">
    <location>
        <begin position="61"/>
        <end position="71"/>
    </location>
</feature>
<reference evidence="2 3" key="1">
    <citation type="submission" date="2024-04" db="EMBL/GenBank/DDBJ databases">
        <authorList>
            <person name="Fracassetti M."/>
        </authorList>
    </citation>
    <scope>NUCLEOTIDE SEQUENCE [LARGE SCALE GENOMIC DNA]</scope>
</reference>
<proteinExistence type="predicted"/>
<organism evidence="2 3">
    <name type="scientific">Linum trigynum</name>
    <dbReference type="NCBI Taxonomy" id="586398"/>
    <lineage>
        <taxon>Eukaryota</taxon>
        <taxon>Viridiplantae</taxon>
        <taxon>Streptophyta</taxon>
        <taxon>Embryophyta</taxon>
        <taxon>Tracheophyta</taxon>
        <taxon>Spermatophyta</taxon>
        <taxon>Magnoliopsida</taxon>
        <taxon>eudicotyledons</taxon>
        <taxon>Gunneridae</taxon>
        <taxon>Pentapetalae</taxon>
        <taxon>rosids</taxon>
        <taxon>fabids</taxon>
        <taxon>Malpighiales</taxon>
        <taxon>Linaceae</taxon>
        <taxon>Linum</taxon>
    </lineage>
</organism>
<feature type="compositionally biased region" description="Polar residues" evidence="1">
    <location>
        <begin position="1"/>
        <end position="18"/>
    </location>
</feature>
<dbReference type="AlphaFoldDB" id="A0AAV2ESJ9"/>
<protein>
    <submittedName>
        <fullName evidence="2">Uncharacterized protein</fullName>
    </submittedName>
</protein>
<feature type="region of interest" description="Disordered" evidence="1">
    <location>
        <begin position="45"/>
        <end position="96"/>
    </location>
</feature>
<evidence type="ECO:0000256" key="1">
    <source>
        <dbReference type="SAM" id="MobiDB-lite"/>
    </source>
</evidence>